<feature type="non-terminal residue" evidence="1">
    <location>
        <position position="1"/>
    </location>
</feature>
<evidence type="ECO:0000313" key="1">
    <source>
        <dbReference type="EMBL" id="GAG14310.1"/>
    </source>
</evidence>
<gene>
    <name evidence="1" type="ORF">S01H1_57584</name>
</gene>
<name>X0V825_9ZZZZ</name>
<accession>X0V825</accession>
<sequence>AVTSLPIPTGTPRYQLVGFTADTFPVTTGVLGFTLACQVAFPESRMCTSNEVMETVTVPLDLSGEAWVRPSFVPIATGDNNVRAMDNSGNYGWPSSFTCSGWRSEVNDGYNKGLTVDATGRFVSRRCDYVYAVACCAPVP</sequence>
<protein>
    <submittedName>
        <fullName evidence="1">Uncharacterized protein</fullName>
    </submittedName>
</protein>
<reference evidence="1" key="1">
    <citation type="journal article" date="2014" name="Front. Microbiol.">
        <title>High frequency of phylogenetically diverse reductive dehalogenase-homologous genes in deep subseafloor sedimentary metagenomes.</title>
        <authorList>
            <person name="Kawai M."/>
            <person name="Futagami T."/>
            <person name="Toyoda A."/>
            <person name="Takaki Y."/>
            <person name="Nishi S."/>
            <person name="Hori S."/>
            <person name="Arai W."/>
            <person name="Tsubouchi T."/>
            <person name="Morono Y."/>
            <person name="Uchiyama I."/>
            <person name="Ito T."/>
            <person name="Fujiyama A."/>
            <person name="Inagaki F."/>
            <person name="Takami H."/>
        </authorList>
    </citation>
    <scope>NUCLEOTIDE SEQUENCE</scope>
    <source>
        <strain evidence="1">Expedition CK06-06</strain>
    </source>
</reference>
<proteinExistence type="predicted"/>
<organism evidence="1">
    <name type="scientific">marine sediment metagenome</name>
    <dbReference type="NCBI Taxonomy" id="412755"/>
    <lineage>
        <taxon>unclassified sequences</taxon>
        <taxon>metagenomes</taxon>
        <taxon>ecological metagenomes</taxon>
    </lineage>
</organism>
<dbReference type="AlphaFoldDB" id="X0V825"/>
<comment type="caution">
    <text evidence="1">The sequence shown here is derived from an EMBL/GenBank/DDBJ whole genome shotgun (WGS) entry which is preliminary data.</text>
</comment>
<dbReference type="EMBL" id="BARS01037558">
    <property type="protein sequence ID" value="GAG14310.1"/>
    <property type="molecule type" value="Genomic_DNA"/>
</dbReference>